<sequence>MHRPVVTETPAHHQLKQGPLRRPRGAIPYAVAAKDRPPRACPPPSARQEPSSAAATAQRQREARPSPLQRTGSCAPDGRICSYPYPLLPPALTTRGAERERERERGGRRRRAGRGRRVRWPRSSRGCRGRGLQAPGPSTPRLLGGRSPRPREKGISEYFRVCSAAGTAPTPARVSSVMFPLHCSSSTTLLHSKDRTTRPRKAPTDLLPSAPSGGGPPRARRAPRAPSER</sequence>
<keyword evidence="3" id="KW-1185">Reference proteome</keyword>
<feature type="region of interest" description="Disordered" evidence="1">
    <location>
        <begin position="1"/>
        <end position="152"/>
    </location>
</feature>
<dbReference type="EMBL" id="CAUYUJ010017872">
    <property type="protein sequence ID" value="CAK0878676.1"/>
    <property type="molecule type" value="Genomic_DNA"/>
</dbReference>
<comment type="caution">
    <text evidence="2">The sequence shown here is derived from an EMBL/GenBank/DDBJ whole genome shotgun (WGS) entry which is preliminary data.</text>
</comment>
<name>A0ABN9VYC0_9DINO</name>
<feature type="compositionally biased region" description="Basic residues" evidence="1">
    <location>
        <begin position="106"/>
        <end position="128"/>
    </location>
</feature>
<feature type="compositionally biased region" description="Basic and acidic residues" evidence="1">
    <location>
        <begin position="96"/>
        <end position="105"/>
    </location>
</feature>
<feature type="region of interest" description="Disordered" evidence="1">
    <location>
        <begin position="185"/>
        <end position="229"/>
    </location>
</feature>
<accession>A0ABN9VYC0</accession>
<protein>
    <submittedName>
        <fullName evidence="2">Uncharacterized protein</fullName>
    </submittedName>
</protein>
<evidence type="ECO:0000256" key="1">
    <source>
        <dbReference type="SAM" id="MobiDB-lite"/>
    </source>
</evidence>
<reference evidence="2" key="1">
    <citation type="submission" date="2023-10" db="EMBL/GenBank/DDBJ databases">
        <authorList>
            <person name="Chen Y."/>
            <person name="Shah S."/>
            <person name="Dougan E. K."/>
            <person name="Thang M."/>
            <person name="Chan C."/>
        </authorList>
    </citation>
    <scope>NUCLEOTIDE SEQUENCE [LARGE SCALE GENOMIC DNA]</scope>
</reference>
<evidence type="ECO:0000313" key="2">
    <source>
        <dbReference type="EMBL" id="CAK0878676.1"/>
    </source>
</evidence>
<gene>
    <name evidence="2" type="ORF">PCOR1329_LOCUS62364</name>
</gene>
<evidence type="ECO:0000313" key="3">
    <source>
        <dbReference type="Proteomes" id="UP001189429"/>
    </source>
</evidence>
<organism evidence="2 3">
    <name type="scientific">Prorocentrum cordatum</name>
    <dbReference type="NCBI Taxonomy" id="2364126"/>
    <lineage>
        <taxon>Eukaryota</taxon>
        <taxon>Sar</taxon>
        <taxon>Alveolata</taxon>
        <taxon>Dinophyceae</taxon>
        <taxon>Prorocentrales</taxon>
        <taxon>Prorocentraceae</taxon>
        <taxon>Prorocentrum</taxon>
    </lineage>
</organism>
<dbReference type="Proteomes" id="UP001189429">
    <property type="component" value="Unassembled WGS sequence"/>
</dbReference>
<feature type="compositionally biased region" description="Basic residues" evidence="1">
    <location>
        <begin position="13"/>
        <end position="24"/>
    </location>
</feature>
<proteinExistence type="predicted"/>